<evidence type="ECO:0000313" key="2">
    <source>
        <dbReference type="Proteomes" id="UP000321408"/>
    </source>
</evidence>
<protein>
    <submittedName>
        <fullName evidence="1">Diacylglycerol/polyprenol kinase family protein</fullName>
        <ecNumber evidence="1">2.7.1.-</ecNumber>
    </submittedName>
</protein>
<organism evidence="1 2">
    <name type="scientific">Promethearchaeum syntrophicum</name>
    <dbReference type="NCBI Taxonomy" id="2594042"/>
    <lineage>
        <taxon>Archaea</taxon>
        <taxon>Promethearchaeati</taxon>
        <taxon>Promethearchaeota</taxon>
        <taxon>Promethearchaeia</taxon>
        <taxon>Promethearchaeales</taxon>
        <taxon>Promethearchaeaceae</taxon>
        <taxon>Promethearchaeum</taxon>
    </lineage>
</organism>
<gene>
    <name evidence="1" type="ORF">DSAG12_02374</name>
</gene>
<reference evidence="1 2" key="1">
    <citation type="journal article" date="2020" name="Nature">
        <title>Isolation of an archaeon at the prokaryote-eukaryote interface.</title>
        <authorList>
            <person name="Imachi H."/>
            <person name="Nobu M.K."/>
            <person name="Nakahara N."/>
            <person name="Morono Y."/>
            <person name="Ogawara M."/>
            <person name="Takaki Y."/>
            <person name="Takano Y."/>
            <person name="Uematsu K."/>
            <person name="Ikuta T."/>
            <person name="Ito M."/>
            <person name="Matsui Y."/>
            <person name="Miyazaki M."/>
            <person name="Murata K."/>
            <person name="Saito Y."/>
            <person name="Sakai S."/>
            <person name="Song C."/>
            <person name="Tasumi E."/>
            <person name="Yamanaka Y."/>
            <person name="Yamaguchi T."/>
            <person name="Kamagata Y."/>
            <person name="Tamaki H."/>
            <person name="Takai K."/>
        </authorList>
    </citation>
    <scope>NUCLEOTIDE SEQUENCE [LARGE SCALE GENOMIC DNA]</scope>
    <source>
        <strain evidence="1 2">MK-D1</strain>
    </source>
</reference>
<dbReference type="GO" id="GO:0004143">
    <property type="term" value="F:ATP-dependent diacylglycerol kinase activity"/>
    <property type="evidence" value="ECO:0007669"/>
    <property type="project" value="InterPro"/>
</dbReference>
<name>A0A5B9DBM6_9ARCH</name>
<sequence length="383" mass="43801">MAVLIVVFMQIIVYSSLLITFIALLTKGIQSMIINFKNREKTKTNHGFESTYGEPLNLVIMAIILIIVIFLIYIRVGFQWTLRKQDHPAIILSAIPVSYLLIGIIVNIIQYSRGAKKVEIIREPVVNTLEISGEIKQKIDYRRKFWHVFVFILVISILFAIRQYLVTQVNGDLWVEHYQQLLEGYFEYTDGTSFIENIFIRKTPPMGQSTIIIFMYGMVIFMFTIELTRLSGHIFFLFQKKVQSIMREKEKNTFGSYTHFATGYFIAAWILPPFPFLAAMCLGSFADPIASIIGMKFGHRRYFWNGKSIEGTIAGMIIAFGTMIIFVGWIYALVGSIVVFVLSDLITPKPLEISDNILMPIMISLVFVLLTALGIPYSPLIHI</sequence>
<dbReference type="Proteomes" id="UP000321408">
    <property type="component" value="Chromosome"/>
</dbReference>
<keyword evidence="1" id="KW-0418">Kinase</keyword>
<dbReference type="PANTHER" id="PTHR31303">
    <property type="entry name" value="CTP-DEPENDENT DIACYLGLYCEROL KINASE 1"/>
    <property type="match status" value="1"/>
</dbReference>
<reference evidence="1 2" key="2">
    <citation type="journal article" date="2024" name="Int. J. Syst. Evol. Microbiol.">
        <title>Promethearchaeum syntrophicum gen. nov., sp. nov., an anaerobic, obligately syntrophic archaeon, the first isolate of the lineage 'Asgard' archaea, and proposal of the new archaeal phylum Promethearchaeota phyl. nov. and kingdom Promethearchaeati regn. nov.</title>
        <authorList>
            <person name="Imachi H."/>
            <person name="Nobu M.K."/>
            <person name="Kato S."/>
            <person name="Takaki Y."/>
            <person name="Miyazaki M."/>
            <person name="Miyata M."/>
            <person name="Ogawara M."/>
            <person name="Saito Y."/>
            <person name="Sakai S."/>
            <person name="Tahara Y.O."/>
            <person name="Takano Y."/>
            <person name="Tasumi E."/>
            <person name="Uematsu K."/>
            <person name="Yoshimura T."/>
            <person name="Itoh T."/>
            <person name="Ohkuma M."/>
            <person name="Takai K."/>
        </authorList>
    </citation>
    <scope>NUCLEOTIDE SEQUENCE [LARGE SCALE GENOMIC DNA]</scope>
    <source>
        <strain evidence="1 2">MK-D1</strain>
    </source>
</reference>
<accession>A0A5B9DBM6</accession>
<keyword evidence="1" id="KW-0808">Transferase</keyword>
<dbReference type="EMBL" id="CP042905">
    <property type="protein sequence ID" value="QEE16544.2"/>
    <property type="molecule type" value="Genomic_DNA"/>
</dbReference>
<proteinExistence type="predicted"/>
<dbReference type="KEGG" id="psyt:DSAG12_02374"/>
<evidence type="ECO:0000313" key="1">
    <source>
        <dbReference type="EMBL" id="QEE16544.2"/>
    </source>
</evidence>
<keyword evidence="2" id="KW-1185">Reference proteome</keyword>
<dbReference type="InterPro" id="IPR037997">
    <property type="entry name" value="Dgk1-like"/>
</dbReference>
<dbReference type="EC" id="2.7.1.-" evidence="1"/>
<dbReference type="AlphaFoldDB" id="A0A5B9DBM6"/>
<dbReference type="PANTHER" id="PTHR31303:SF1">
    <property type="entry name" value="CTP-DEPENDENT DIACYLGLYCEROL KINASE 1"/>
    <property type="match status" value="1"/>
</dbReference>